<feature type="region of interest" description="Disordered" evidence="2">
    <location>
        <begin position="211"/>
        <end position="237"/>
    </location>
</feature>
<dbReference type="GeneID" id="37267436"/>
<keyword evidence="4" id="KW-0378">Hydrolase</keyword>
<feature type="non-terminal residue" evidence="4">
    <location>
        <position position="392"/>
    </location>
</feature>
<proteinExistence type="inferred from homology"/>
<dbReference type="SUPFAM" id="SSF53474">
    <property type="entry name" value="alpha/beta-Hydrolases"/>
    <property type="match status" value="1"/>
</dbReference>
<dbReference type="Gene3D" id="3.40.50.1820">
    <property type="entry name" value="alpha/beta hydrolase"/>
    <property type="match status" value="1"/>
</dbReference>
<comment type="similarity">
    <text evidence="1">Belongs to the peptidase S33 family. ABHD4/ABHD5 subfamily.</text>
</comment>
<protein>
    <submittedName>
        <fullName evidence="4">Alpha/beta-hydrolase</fullName>
    </submittedName>
</protein>
<evidence type="ECO:0000256" key="1">
    <source>
        <dbReference type="ARBA" id="ARBA00038097"/>
    </source>
</evidence>
<dbReference type="EMBL" id="KZ819301">
    <property type="protein sequence ID" value="PWN95984.1"/>
    <property type="molecule type" value="Genomic_DNA"/>
</dbReference>
<dbReference type="GO" id="GO:0035965">
    <property type="term" value="P:cardiolipin acyl-chain remodeling"/>
    <property type="evidence" value="ECO:0007669"/>
    <property type="project" value="TreeGrafter"/>
</dbReference>
<dbReference type="InterPro" id="IPR029058">
    <property type="entry name" value="AB_hydrolase_fold"/>
</dbReference>
<evidence type="ECO:0000256" key="2">
    <source>
        <dbReference type="SAM" id="MobiDB-lite"/>
    </source>
</evidence>
<dbReference type="InterPro" id="IPR000073">
    <property type="entry name" value="AB_hydrolase_1"/>
</dbReference>
<gene>
    <name evidence="4" type="ORF">FA09DRAFT_285754</name>
</gene>
<dbReference type="AlphaFoldDB" id="A0A316Z4H1"/>
<name>A0A316Z4H1_9BASI</name>
<accession>A0A316Z4H1</accession>
<dbReference type="GO" id="GO:0055088">
    <property type="term" value="P:lipid homeostasis"/>
    <property type="evidence" value="ECO:0007669"/>
    <property type="project" value="TreeGrafter"/>
</dbReference>
<feature type="non-terminal residue" evidence="4">
    <location>
        <position position="1"/>
    </location>
</feature>
<dbReference type="PANTHER" id="PTHR42886">
    <property type="entry name" value="RE40534P-RELATED"/>
    <property type="match status" value="1"/>
</dbReference>
<dbReference type="GO" id="GO:0005743">
    <property type="term" value="C:mitochondrial inner membrane"/>
    <property type="evidence" value="ECO:0007669"/>
    <property type="project" value="TreeGrafter"/>
</dbReference>
<dbReference type="PANTHER" id="PTHR42886:SF29">
    <property type="entry name" value="PUMMELIG, ISOFORM A"/>
    <property type="match status" value="1"/>
</dbReference>
<evidence type="ECO:0000313" key="4">
    <source>
        <dbReference type="EMBL" id="PWN95984.1"/>
    </source>
</evidence>
<dbReference type="GO" id="GO:0006654">
    <property type="term" value="P:phosphatidic acid biosynthetic process"/>
    <property type="evidence" value="ECO:0007669"/>
    <property type="project" value="TreeGrafter"/>
</dbReference>
<dbReference type="Proteomes" id="UP000245946">
    <property type="component" value="Unassembled WGS sequence"/>
</dbReference>
<sequence>APAIPTTYRASFNSWLHGATRDTAAAELHLYARASPYFAGATLGNAPNAPLARAFAIASSPDGAPEDIDPPGPRLVHMLEIGTPEESAAEEKVVMLHGYGAGTGFFFQNISALGARPNSRLYALDWLGMGRSARVPFSIPASAAKTTEGRVKAAESFFVEALEDWRRTMGVEKMTLVGHSLGGYLSIAYSLAHPDRVSRLVLVSPVGIPCAPEERPEESPFDASKRRRTDSQSGGPGDAMHIAVLTLERCAGSVFGWLWEQNISPFSLLRNSLFFGPMLAGRYTSRRFGLLDDENLRSLHAYTQGIFMSKASSEHCLAHILAPGAYARMPMVERMAPLRMPVSFIYGATGIDWMDIEGGKEAVRRLVAAGNRATSCFAVPHAGHHVYLDNPK</sequence>
<dbReference type="STRING" id="58919.A0A316Z4H1"/>
<organism evidence="4 5">
    <name type="scientific">Tilletiopsis washingtonensis</name>
    <dbReference type="NCBI Taxonomy" id="58919"/>
    <lineage>
        <taxon>Eukaryota</taxon>
        <taxon>Fungi</taxon>
        <taxon>Dikarya</taxon>
        <taxon>Basidiomycota</taxon>
        <taxon>Ustilaginomycotina</taxon>
        <taxon>Exobasidiomycetes</taxon>
        <taxon>Entylomatales</taxon>
        <taxon>Entylomatales incertae sedis</taxon>
        <taxon>Tilletiopsis</taxon>
    </lineage>
</organism>
<evidence type="ECO:0000313" key="5">
    <source>
        <dbReference type="Proteomes" id="UP000245946"/>
    </source>
</evidence>
<evidence type="ECO:0000259" key="3">
    <source>
        <dbReference type="Pfam" id="PF00561"/>
    </source>
</evidence>
<dbReference type="Pfam" id="PF00561">
    <property type="entry name" value="Abhydrolase_1"/>
    <property type="match status" value="1"/>
</dbReference>
<dbReference type="RefSeq" id="XP_025596263.1">
    <property type="nucleotide sequence ID" value="XM_025739890.1"/>
</dbReference>
<feature type="domain" description="AB hydrolase-1" evidence="3">
    <location>
        <begin position="93"/>
        <end position="391"/>
    </location>
</feature>
<reference evidence="4 5" key="1">
    <citation type="journal article" date="2018" name="Mol. Biol. Evol.">
        <title>Broad Genomic Sampling Reveals a Smut Pathogenic Ancestry of the Fungal Clade Ustilaginomycotina.</title>
        <authorList>
            <person name="Kijpornyongpan T."/>
            <person name="Mondo S.J."/>
            <person name="Barry K."/>
            <person name="Sandor L."/>
            <person name="Lee J."/>
            <person name="Lipzen A."/>
            <person name="Pangilinan J."/>
            <person name="LaButti K."/>
            <person name="Hainaut M."/>
            <person name="Henrissat B."/>
            <person name="Grigoriev I.V."/>
            <person name="Spatafora J.W."/>
            <person name="Aime M.C."/>
        </authorList>
    </citation>
    <scope>NUCLEOTIDE SEQUENCE [LARGE SCALE GENOMIC DNA]</scope>
    <source>
        <strain evidence="4 5">MCA 4186</strain>
    </source>
</reference>
<dbReference type="GO" id="GO:0004623">
    <property type="term" value="F:phospholipase A2 activity"/>
    <property type="evidence" value="ECO:0007669"/>
    <property type="project" value="TreeGrafter"/>
</dbReference>
<keyword evidence="5" id="KW-1185">Reference proteome</keyword>
<dbReference type="OrthoDB" id="7457040at2759"/>
<dbReference type="GO" id="GO:0042171">
    <property type="term" value="F:lysophosphatidic acid acyltransferase activity"/>
    <property type="evidence" value="ECO:0007669"/>
    <property type="project" value="TreeGrafter"/>
</dbReference>